<accession>A0A6G1GYC1</accession>
<protein>
    <submittedName>
        <fullName evidence="1">Uncharacterized protein</fullName>
    </submittedName>
</protein>
<dbReference type="Proteomes" id="UP000800041">
    <property type="component" value="Unassembled WGS sequence"/>
</dbReference>
<reference evidence="1" key="1">
    <citation type="journal article" date="2020" name="Stud. Mycol.">
        <title>101 Dothideomycetes genomes: a test case for predicting lifestyles and emergence of pathogens.</title>
        <authorList>
            <person name="Haridas S."/>
            <person name="Albert R."/>
            <person name="Binder M."/>
            <person name="Bloem J."/>
            <person name="Labutti K."/>
            <person name="Salamov A."/>
            <person name="Andreopoulos B."/>
            <person name="Baker S."/>
            <person name="Barry K."/>
            <person name="Bills G."/>
            <person name="Bluhm B."/>
            <person name="Cannon C."/>
            <person name="Castanera R."/>
            <person name="Culley D."/>
            <person name="Daum C."/>
            <person name="Ezra D."/>
            <person name="Gonzalez J."/>
            <person name="Henrissat B."/>
            <person name="Kuo A."/>
            <person name="Liang C."/>
            <person name="Lipzen A."/>
            <person name="Lutzoni F."/>
            <person name="Magnuson J."/>
            <person name="Mondo S."/>
            <person name="Nolan M."/>
            <person name="Ohm R."/>
            <person name="Pangilinan J."/>
            <person name="Park H.-J."/>
            <person name="Ramirez L."/>
            <person name="Alfaro M."/>
            <person name="Sun H."/>
            <person name="Tritt A."/>
            <person name="Yoshinaga Y."/>
            <person name="Zwiers L.-H."/>
            <person name="Turgeon B."/>
            <person name="Goodwin S."/>
            <person name="Spatafora J."/>
            <person name="Crous P."/>
            <person name="Grigoriev I."/>
        </authorList>
    </citation>
    <scope>NUCLEOTIDE SEQUENCE</scope>
    <source>
        <strain evidence="1">CBS 113979</strain>
    </source>
</reference>
<sequence length="149" mass="16695">MVFAGGLNWKLARQRTAGVDMAICLPLTPNSSRIKSWGFFSSIGRGKSLSVHWIDFRKWFLVTPYILIMYSGLAADQIFLPGFLSSSGFAPASLHDNIFFSWPYNLQMYHKHVSGDVCTRSNILKGSPLIYGPWQKRDASTDRFGAGAR</sequence>
<keyword evidence="2" id="KW-1185">Reference proteome</keyword>
<dbReference type="EMBL" id="ML977160">
    <property type="protein sequence ID" value="KAF1985814.1"/>
    <property type="molecule type" value="Genomic_DNA"/>
</dbReference>
<dbReference type="AlphaFoldDB" id="A0A6G1GYC1"/>
<gene>
    <name evidence="1" type="ORF">K402DRAFT_432087</name>
</gene>
<evidence type="ECO:0000313" key="2">
    <source>
        <dbReference type="Proteomes" id="UP000800041"/>
    </source>
</evidence>
<proteinExistence type="predicted"/>
<evidence type="ECO:0000313" key="1">
    <source>
        <dbReference type="EMBL" id="KAF1985814.1"/>
    </source>
</evidence>
<name>A0A6G1GYC1_9PEZI</name>
<organism evidence="1 2">
    <name type="scientific">Aulographum hederae CBS 113979</name>
    <dbReference type="NCBI Taxonomy" id="1176131"/>
    <lineage>
        <taxon>Eukaryota</taxon>
        <taxon>Fungi</taxon>
        <taxon>Dikarya</taxon>
        <taxon>Ascomycota</taxon>
        <taxon>Pezizomycotina</taxon>
        <taxon>Dothideomycetes</taxon>
        <taxon>Pleosporomycetidae</taxon>
        <taxon>Aulographales</taxon>
        <taxon>Aulographaceae</taxon>
    </lineage>
</organism>